<keyword evidence="3" id="KW-0560">Oxidoreductase</keyword>
<evidence type="ECO:0000259" key="4">
    <source>
        <dbReference type="Pfam" id="PF01266"/>
    </source>
</evidence>
<dbReference type="Gene3D" id="3.50.50.60">
    <property type="entry name" value="FAD/NAD(P)-binding domain"/>
    <property type="match status" value="1"/>
</dbReference>
<reference evidence="7 8" key="1">
    <citation type="submission" date="2016-10" db="EMBL/GenBank/DDBJ databases">
        <authorList>
            <person name="de Groot N.N."/>
        </authorList>
    </citation>
    <scope>NUCLEOTIDE SEQUENCE [LARGE SCALE GENOMIC DNA]</scope>
    <source>
        <strain evidence="6 7">CGMCC 1.9095</strain>
        <strain evidence="5 8">DSM 22558</strain>
    </source>
</reference>
<evidence type="ECO:0000256" key="2">
    <source>
        <dbReference type="ARBA" id="ARBA00022977"/>
    </source>
</evidence>
<organism evidence="5 8">
    <name type="scientific">Halopseudomonas bauzanensis</name>
    <dbReference type="NCBI Taxonomy" id="653930"/>
    <lineage>
        <taxon>Bacteria</taxon>
        <taxon>Pseudomonadati</taxon>
        <taxon>Pseudomonadota</taxon>
        <taxon>Gammaproteobacteria</taxon>
        <taxon>Pseudomonadales</taxon>
        <taxon>Pseudomonadaceae</taxon>
        <taxon>Halopseudomonas</taxon>
    </lineage>
</organism>
<dbReference type="PANTHER" id="PTHR13847">
    <property type="entry name" value="SARCOSINE DEHYDROGENASE-RELATED"/>
    <property type="match status" value="1"/>
</dbReference>
<dbReference type="PANTHER" id="PTHR13847:SF289">
    <property type="entry name" value="GLYCINE OXIDASE"/>
    <property type="match status" value="1"/>
</dbReference>
<dbReference type="AlphaFoldDB" id="A0A1H9VQ29"/>
<dbReference type="SUPFAM" id="SSF51905">
    <property type="entry name" value="FAD/NAD(P)-binding domain"/>
    <property type="match status" value="1"/>
</dbReference>
<dbReference type="RefSeq" id="WP_074780755.1">
    <property type="nucleotide sequence ID" value="NZ_FOGN01000006.1"/>
</dbReference>
<dbReference type="OrthoDB" id="18526at2"/>
<dbReference type="InterPro" id="IPR012727">
    <property type="entry name" value="Gly_oxidase_ThiO"/>
</dbReference>
<evidence type="ECO:0000256" key="3">
    <source>
        <dbReference type="ARBA" id="ARBA00023002"/>
    </source>
</evidence>
<dbReference type="STRING" id="653930.SAMN05216589_2786"/>
<dbReference type="Pfam" id="PF01266">
    <property type="entry name" value="DAO"/>
    <property type="match status" value="1"/>
</dbReference>
<dbReference type="GO" id="GO:0009229">
    <property type="term" value="P:thiamine diphosphate biosynthetic process"/>
    <property type="evidence" value="ECO:0007669"/>
    <property type="project" value="UniProtKB-UniPathway"/>
</dbReference>
<evidence type="ECO:0000313" key="8">
    <source>
        <dbReference type="Proteomes" id="UP000186904"/>
    </source>
</evidence>
<protein>
    <submittedName>
        <fullName evidence="5">Glycine oxidase</fullName>
    </submittedName>
</protein>
<accession>A0A1H9VQ29</accession>
<dbReference type="EMBL" id="FOGN01000006">
    <property type="protein sequence ID" value="SES23702.1"/>
    <property type="molecule type" value="Genomic_DNA"/>
</dbReference>
<name>A0A1H9VQ29_9GAMM</name>
<dbReference type="Proteomes" id="UP000186599">
    <property type="component" value="Unassembled WGS sequence"/>
</dbReference>
<keyword evidence="2" id="KW-0784">Thiamine biosynthesis</keyword>
<dbReference type="EMBL" id="FOUA01000006">
    <property type="protein sequence ID" value="SFM27014.1"/>
    <property type="molecule type" value="Genomic_DNA"/>
</dbReference>
<dbReference type="GO" id="GO:0009228">
    <property type="term" value="P:thiamine biosynthetic process"/>
    <property type="evidence" value="ECO:0007669"/>
    <property type="project" value="UniProtKB-KW"/>
</dbReference>
<dbReference type="GO" id="GO:0050660">
    <property type="term" value="F:flavin adenine dinucleotide binding"/>
    <property type="evidence" value="ECO:0007669"/>
    <property type="project" value="InterPro"/>
</dbReference>
<dbReference type="GO" id="GO:0016491">
    <property type="term" value="F:oxidoreductase activity"/>
    <property type="evidence" value="ECO:0007669"/>
    <property type="project" value="UniProtKB-KW"/>
</dbReference>
<comment type="pathway">
    <text evidence="1">Cofactor biosynthesis; thiamine diphosphate biosynthesis.</text>
</comment>
<keyword evidence="7" id="KW-1185">Reference proteome</keyword>
<dbReference type="Gene3D" id="3.30.9.10">
    <property type="entry name" value="D-Amino Acid Oxidase, subunit A, domain 2"/>
    <property type="match status" value="1"/>
</dbReference>
<dbReference type="SUPFAM" id="SSF54373">
    <property type="entry name" value="FAD-linked reductases, C-terminal domain"/>
    <property type="match status" value="1"/>
</dbReference>
<dbReference type="InterPro" id="IPR036188">
    <property type="entry name" value="FAD/NAD-bd_sf"/>
</dbReference>
<dbReference type="UniPathway" id="UPA00060"/>
<dbReference type="PRINTS" id="PR00420">
    <property type="entry name" value="RNGMNOXGNASE"/>
</dbReference>
<gene>
    <name evidence="6" type="ORF">SAMN04487855_2984</name>
    <name evidence="5" type="ORF">SAMN05216589_2786</name>
</gene>
<evidence type="ECO:0000313" key="7">
    <source>
        <dbReference type="Proteomes" id="UP000186599"/>
    </source>
</evidence>
<sequence length="368" mass="39171">MHEVVIIGGGVIGCLSALNLLDAGVRVTLIERGGVGREASWAGGGIVSPLYPWRYSQPISALADWSQGFYPQLAARLAEDTDIDPQVTPCGLLWLDSEEQDVALSWAAGRGKPLLSVDAEFIYRQVPVLAAGYENALWQADLANVRNPRLMAALRVALAANPHCRLLEGCADARLLIEQGRVAGVRCAGENMQADAVVLAAGAWSGEFLAELGMALPVVPVKGQMLLYKAEPGWLSSMVLCGGRYAIPRQDGHILIGSTLEHEGFDKTPTEAALNSLRASAAQLLPALAMQQPVRQWAGLRPGSPDGVPYIGEVPDYPGLWLNTGHYRNGLVLAPASCQFLADVMLGRQPIIDPAPYAVTAGRELLAG</sequence>
<dbReference type="NCBIfam" id="TIGR02352">
    <property type="entry name" value="thiamin_ThiO"/>
    <property type="match status" value="1"/>
</dbReference>
<evidence type="ECO:0000313" key="6">
    <source>
        <dbReference type="EMBL" id="SFM27014.1"/>
    </source>
</evidence>
<proteinExistence type="predicted"/>
<dbReference type="InterPro" id="IPR006076">
    <property type="entry name" value="FAD-dep_OxRdtase"/>
</dbReference>
<dbReference type="GO" id="GO:0005737">
    <property type="term" value="C:cytoplasm"/>
    <property type="evidence" value="ECO:0007669"/>
    <property type="project" value="TreeGrafter"/>
</dbReference>
<dbReference type="Proteomes" id="UP000186904">
    <property type="component" value="Unassembled WGS sequence"/>
</dbReference>
<feature type="domain" description="FAD dependent oxidoreductase" evidence="4">
    <location>
        <begin position="4"/>
        <end position="343"/>
    </location>
</feature>
<evidence type="ECO:0000313" key="5">
    <source>
        <dbReference type="EMBL" id="SES23702.1"/>
    </source>
</evidence>
<evidence type="ECO:0000256" key="1">
    <source>
        <dbReference type="ARBA" id="ARBA00004948"/>
    </source>
</evidence>